<accession>A0ABR1SVT5</accession>
<dbReference type="RefSeq" id="XP_066708280.1">
    <property type="nucleotide sequence ID" value="XM_066866604.1"/>
</dbReference>
<proteinExistence type="predicted"/>
<gene>
    <name evidence="1" type="ORF">PG994_015195</name>
</gene>
<protein>
    <submittedName>
        <fullName evidence="1">Uncharacterized protein</fullName>
    </submittedName>
</protein>
<name>A0ABR1SVT5_9PEZI</name>
<evidence type="ECO:0000313" key="1">
    <source>
        <dbReference type="EMBL" id="KAK8038428.1"/>
    </source>
</evidence>
<evidence type="ECO:0000313" key="2">
    <source>
        <dbReference type="Proteomes" id="UP001480595"/>
    </source>
</evidence>
<reference evidence="1 2" key="1">
    <citation type="submission" date="2023-01" db="EMBL/GenBank/DDBJ databases">
        <title>Analysis of 21 Apiospora genomes using comparative genomics revels a genus with tremendous synthesis potential of carbohydrate active enzymes and secondary metabolites.</title>
        <authorList>
            <person name="Sorensen T."/>
        </authorList>
    </citation>
    <scope>NUCLEOTIDE SEQUENCE [LARGE SCALE GENOMIC DNA]</scope>
    <source>
        <strain evidence="1 2">CBS 135458</strain>
    </source>
</reference>
<dbReference type="EMBL" id="JAQQWL010000016">
    <property type="protein sequence ID" value="KAK8038428.1"/>
    <property type="molecule type" value="Genomic_DNA"/>
</dbReference>
<sequence length="141" mass="16547">MRPCFHRWHRVLGLPQQAPSWYRARLFEELRERRLASTPLDKLSETADVLFCVSRSYYDGFPVRKVPLPSPATFVGRLLYTYMLTKYTSRFLFYRTAAGLCDITRYQAVREVVNPGKDKKLDEVAFRHQLDPVNLSVWLAC</sequence>
<keyword evidence="2" id="KW-1185">Reference proteome</keyword>
<organism evidence="1 2">
    <name type="scientific">Apiospora phragmitis</name>
    <dbReference type="NCBI Taxonomy" id="2905665"/>
    <lineage>
        <taxon>Eukaryota</taxon>
        <taxon>Fungi</taxon>
        <taxon>Dikarya</taxon>
        <taxon>Ascomycota</taxon>
        <taxon>Pezizomycotina</taxon>
        <taxon>Sordariomycetes</taxon>
        <taxon>Xylariomycetidae</taxon>
        <taxon>Amphisphaeriales</taxon>
        <taxon>Apiosporaceae</taxon>
        <taxon>Apiospora</taxon>
    </lineage>
</organism>
<comment type="caution">
    <text evidence="1">The sequence shown here is derived from an EMBL/GenBank/DDBJ whole genome shotgun (WGS) entry which is preliminary data.</text>
</comment>
<dbReference type="Proteomes" id="UP001480595">
    <property type="component" value="Unassembled WGS sequence"/>
</dbReference>
<dbReference type="GeneID" id="92099667"/>